<accession>A0ACC2HXJ7</accession>
<comment type="caution">
    <text evidence="1">The sequence shown here is derived from an EMBL/GenBank/DDBJ whole genome shotgun (WGS) entry which is preliminary data.</text>
</comment>
<sequence>MHLSPQALFLSALGVATAQQWNPTDACPLLGPALFKDFDVSNSTAFKNATKAFPGIIESIFNSSAVNASTASFVIDVYSTYTNTSLYTYTHKATAPALNETFPPELNDETIFRVGSVSKLYTVYAILAHAKSLDVFDLPVTSFIPELEGNSAGNASNARIVWENVTVGALASHQAGVGTFPIKSLSCEPASNNGSDQCSILGFLGYMKNGKRPVQPVFQSSQYSDGGFGVLGRVLERMTNKTYNEAIQDLLAQPLGLKNTGSFVPAGKDLNAIVLPPMPISSWGWDNQISAPSGGLYSNAADFRATGLAILHSQLLAPEITRAWMKPHAHTASLISSVGAPWEINRLTLPVSPGSNRTRVSDLYTKAGGQPGYTALFMLSPDHGVGISVLVAGESALGDRWPLRAAAAEAFVTAAEHAGKEYAVENFAGTFVDQADPTSNLTLAVNKDSVGLEIATLFVAGVNAKPAVLLPGGNLPADLDVLLQIYPTGLEFPKDGNSSPLQYRAVTQVLPVAERTGLFDDVCISWLTVGASEDEQQNSLDEFILEVMDGKLVSLQYPPTKQQFTRVQLLV</sequence>
<evidence type="ECO:0000313" key="1">
    <source>
        <dbReference type="EMBL" id="KAJ8107543.1"/>
    </source>
</evidence>
<gene>
    <name evidence="1" type="ORF">OPT61_g8794</name>
</gene>
<organism evidence="1 2">
    <name type="scientific">Boeremia exigua</name>
    <dbReference type="NCBI Taxonomy" id="749465"/>
    <lineage>
        <taxon>Eukaryota</taxon>
        <taxon>Fungi</taxon>
        <taxon>Dikarya</taxon>
        <taxon>Ascomycota</taxon>
        <taxon>Pezizomycotina</taxon>
        <taxon>Dothideomycetes</taxon>
        <taxon>Pleosporomycetidae</taxon>
        <taxon>Pleosporales</taxon>
        <taxon>Pleosporineae</taxon>
        <taxon>Didymellaceae</taxon>
        <taxon>Boeremia</taxon>
    </lineage>
</organism>
<evidence type="ECO:0000313" key="2">
    <source>
        <dbReference type="Proteomes" id="UP001153331"/>
    </source>
</evidence>
<protein>
    <submittedName>
        <fullName evidence="1">Uncharacterized protein</fullName>
    </submittedName>
</protein>
<keyword evidence="2" id="KW-1185">Reference proteome</keyword>
<reference evidence="1" key="1">
    <citation type="submission" date="2022-11" db="EMBL/GenBank/DDBJ databases">
        <title>Genome Sequence of Boeremia exigua.</title>
        <authorList>
            <person name="Buettner E."/>
        </authorList>
    </citation>
    <scope>NUCLEOTIDE SEQUENCE</scope>
    <source>
        <strain evidence="1">CU02</strain>
    </source>
</reference>
<dbReference type="EMBL" id="JAPHNI010000906">
    <property type="protein sequence ID" value="KAJ8107543.1"/>
    <property type="molecule type" value="Genomic_DNA"/>
</dbReference>
<proteinExistence type="predicted"/>
<dbReference type="Proteomes" id="UP001153331">
    <property type="component" value="Unassembled WGS sequence"/>
</dbReference>
<name>A0ACC2HXJ7_9PLEO</name>